<evidence type="ECO:0000313" key="3">
    <source>
        <dbReference type="Proteomes" id="UP000094757"/>
    </source>
</evidence>
<feature type="region of interest" description="Disordered" evidence="1">
    <location>
        <begin position="43"/>
        <end position="105"/>
    </location>
</feature>
<gene>
    <name evidence="2" type="ORF">BCB69_05480</name>
</gene>
<sequence>MKRILITVILTIICFGIGVTSFAVNDLSHLTTWYRAEVKPAIEKVHHDKKHDKKDKERESDKKSQESKLSGKKEDGKEENMNRSPMPIEMGPKEDMTSKESVSQV</sequence>
<evidence type="ECO:0000256" key="1">
    <source>
        <dbReference type="SAM" id="MobiDB-lite"/>
    </source>
</evidence>
<dbReference type="EMBL" id="CP017037">
    <property type="protein sequence ID" value="AOH39444.1"/>
    <property type="molecule type" value="Genomic_DNA"/>
</dbReference>
<dbReference type="RefSeq" id="WP_069177244.1">
    <property type="nucleotide sequence ID" value="NZ_CP017037.1"/>
</dbReference>
<proteinExistence type="predicted"/>
<dbReference type="STRING" id="39950.BCB69_05480"/>
<feature type="compositionally biased region" description="Basic and acidic residues" evidence="1">
    <location>
        <begin position="54"/>
        <end position="81"/>
    </location>
</feature>
<dbReference type="KEGG" id="dpn:BCB69_05480"/>
<reference evidence="3" key="1">
    <citation type="submission" date="2016-08" db="EMBL/GenBank/DDBJ databases">
        <authorList>
            <person name="Holder M.E."/>
            <person name="Ajami N.J."/>
            <person name="Petrosino J.F."/>
        </authorList>
    </citation>
    <scope>NUCLEOTIDE SEQUENCE [LARGE SCALE GENOMIC DNA]</scope>
    <source>
        <strain evidence="3">F0677</strain>
    </source>
</reference>
<dbReference type="Proteomes" id="UP000094757">
    <property type="component" value="Chromosome"/>
</dbReference>
<organism evidence="2 3">
    <name type="scientific">Dialister pneumosintes</name>
    <dbReference type="NCBI Taxonomy" id="39950"/>
    <lineage>
        <taxon>Bacteria</taxon>
        <taxon>Bacillati</taxon>
        <taxon>Bacillota</taxon>
        <taxon>Negativicutes</taxon>
        <taxon>Veillonellales</taxon>
        <taxon>Veillonellaceae</taxon>
        <taxon>Dialister</taxon>
    </lineage>
</organism>
<accession>A0A1B3WEQ8</accession>
<name>A0A1B3WEQ8_9FIRM</name>
<evidence type="ECO:0000313" key="2">
    <source>
        <dbReference type="EMBL" id="AOH39444.1"/>
    </source>
</evidence>
<protein>
    <submittedName>
        <fullName evidence="2">Uncharacterized protein</fullName>
    </submittedName>
</protein>
<dbReference type="AlphaFoldDB" id="A0A1B3WEQ8"/>